<accession>A0A0A9C761</accession>
<evidence type="ECO:0000313" key="1">
    <source>
        <dbReference type="EMBL" id="JAD69240.1"/>
    </source>
</evidence>
<reference evidence="1" key="2">
    <citation type="journal article" date="2015" name="Data Brief">
        <title>Shoot transcriptome of the giant reed, Arundo donax.</title>
        <authorList>
            <person name="Barrero R.A."/>
            <person name="Guerrero F.D."/>
            <person name="Moolhuijzen P."/>
            <person name="Goolsby J.A."/>
            <person name="Tidwell J."/>
            <person name="Bellgard S.E."/>
            <person name="Bellgard M.I."/>
        </authorList>
    </citation>
    <scope>NUCLEOTIDE SEQUENCE</scope>
    <source>
        <tissue evidence="1">Shoot tissue taken approximately 20 cm above the soil surface</tissue>
    </source>
</reference>
<proteinExistence type="predicted"/>
<dbReference type="AlphaFoldDB" id="A0A0A9C761"/>
<sequence length="57" mass="6648">MNGCQVNKQISKLHLASHKKHKIYPAIAGYIAQYHQMQYSRSKRKMVSDGYITGYQF</sequence>
<name>A0A0A9C761_ARUDO</name>
<dbReference type="EMBL" id="GBRH01228655">
    <property type="protein sequence ID" value="JAD69240.1"/>
    <property type="molecule type" value="Transcribed_RNA"/>
</dbReference>
<organism evidence="1">
    <name type="scientific">Arundo donax</name>
    <name type="common">Giant reed</name>
    <name type="synonym">Donax arundinaceus</name>
    <dbReference type="NCBI Taxonomy" id="35708"/>
    <lineage>
        <taxon>Eukaryota</taxon>
        <taxon>Viridiplantae</taxon>
        <taxon>Streptophyta</taxon>
        <taxon>Embryophyta</taxon>
        <taxon>Tracheophyta</taxon>
        <taxon>Spermatophyta</taxon>
        <taxon>Magnoliopsida</taxon>
        <taxon>Liliopsida</taxon>
        <taxon>Poales</taxon>
        <taxon>Poaceae</taxon>
        <taxon>PACMAD clade</taxon>
        <taxon>Arundinoideae</taxon>
        <taxon>Arundineae</taxon>
        <taxon>Arundo</taxon>
    </lineage>
</organism>
<reference evidence="1" key="1">
    <citation type="submission" date="2014-09" db="EMBL/GenBank/DDBJ databases">
        <authorList>
            <person name="Magalhaes I.L.F."/>
            <person name="Oliveira U."/>
            <person name="Santos F.R."/>
            <person name="Vidigal T.H.D.A."/>
            <person name="Brescovit A.D."/>
            <person name="Santos A.J."/>
        </authorList>
    </citation>
    <scope>NUCLEOTIDE SEQUENCE</scope>
    <source>
        <tissue evidence="1">Shoot tissue taken approximately 20 cm above the soil surface</tissue>
    </source>
</reference>
<protein>
    <submittedName>
        <fullName evidence="1">Uncharacterized protein</fullName>
    </submittedName>
</protein>